<evidence type="ECO:0000313" key="19">
    <source>
        <dbReference type="Proteomes" id="UP000005868"/>
    </source>
</evidence>
<keyword evidence="9 14" id="KW-0540">Nuclease</keyword>
<dbReference type="Gene3D" id="3.30.420.10">
    <property type="entry name" value="Ribonuclease H-like superfamily/Ribonuclease H"/>
    <property type="match status" value="1"/>
</dbReference>
<dbReference type="STRING" id="580340.Tlie_0526"/>
<evidence type="ECO:0000256" key="3">
    <source>
        <dbReference type="ARBA" id="ARBA00004065"/>
    </source>
</evidence>
<accession>G7V825</accession>
<dbReference type="InterPro" id="IPR012337">
    <property type="entry name" value="RNaseH-like_sf"/>
</dbReference>
<keyword evidence="10 14" id="KW-0479">Metal-binding</keyword>
<dbReference type="AlphaFoldDB" id="G7V825"/>
<dbReference type="Proteomes" id="UP000005868">
    <property type="component" value="Chromosome"/>
</dbReference>
<keyword evidence="19" id="KW-1185">Reference proteome</keyword>
<keyword evidence="8 14" id="KW-0963">Cytoplasm</keyword>
<comment type="subcellular location">
    <subcellularLocation>
        <location evidence="4 14">Cytoplasm</location>
    </subcellularLocation>
</comment>
<dbReference type="PANTHER" id="PTHR10954:SF18">
    <property type="entry name" value="RIBONUCLEASE HII"/>
    <property type="match status" value="1"/>
</dbReference>
<dbReference type="GO" id="GO:0043137">
    <property type="term" value="P:DNA replication, removal of RNA primer"/>
    <property type="evidence" value="ECO:0007669"/>
    <property type="project" value="TreeGrafter"/>
</dbReference>
<feature type="domain" description="RNase H type-2" evidence="17">
    <location>
        <begin position="1"/>
        <end position="186"/>
    </location>
</feature>
<evidence type="ECO:0000256" key="7">
    <source>
        <dbReference type="ARBA" id="ARBA00019179"/>
    </source>
</evidence>
<dbReference type="KEGG" id="tli:Tlie_0526"/>
<dbReference type="OrthoDB" id="9803420at2"/>
<evidence type="ECO:0000256" key="9">
    <source>
        <dbReference type="ARBA" id="ARBA00022722"/>
    </source>
</evidence>
<dbReference type="HAMAP" id="MF_00052_B">
    <property type="entry name" value="RNase_HII_B"/>
    <property type="match status" value="1"/>
</dbReference>
<keyword evidence="13 14" id="KW-0464">Manganese</keyword>
<organism evidence="18 19">
    <name type="scientific">Thermovirga lienii (strain ATCC BAA-1197 / DSM 17291 / Cas60314)</name>
    <dbReference type="NCBI Taxonomy" id="580340"/>
    <lineage>
        <taxon>Bacteria</taxon>
        <taxon>Thermotogati</taxon>
        <taxon>Synergistota</taxon>
        <taxon>Synergistia</taxon>
        <taxon>Synergistales</taxon>
        <taxon>Thermovirgaceae</taxon>
        <taxon>Thermovirga</taxon>
    </lineage>
</organism>
<feature type="binding site" evidence="14 15">
    <location>
        <position position="7"/>
    </location>
    <ligand>
        <name>a divalent metal cation</name>
        <dbReference type="ChEBI" id="CHEBI:60240"/>
    </ligand>
</feature>
<evidence type="ECO:0000256" key="15">
    <source>
        <dbReference type="PROSITE-ProRule" id="PRU01319"/>
    </source>
</evidence>
<evidence type="ECO:0000313" key="18">
    <source>
        <dbReference type="EMBL" id="AER66261.1"/>
    </source>
</evidence>
<evidence type="ECO:0000256" key="8">
    <source>
        <dbReference type="ARBA" id="ARBA00022490"/>
    </source>
</evidence>
<dbReference type="Pfam" id="PF01351">
    <property type="entry name" value="RNase_HII"/>
    <property type="match status" value="1"/>
</dbReference>
<feature type="binding site" evidence="14 15">
    <location>
        <position position="103"/>
    </location>
    <ligand>
        <name>a divalent metal cation</name>
        <dbReference type="ChEBI" id="CHEBI:60240"/>
    </ligand>
</feature>
<feature type="binding site" evidence="14 15">
    <location>
        <position position="8"/>
    </location>
    <ligand>
        <name>a divalent metal cation</name>
        <dbReference type="ChEBI" id="CHEBI:60240"/>
    </ligand>
</feature>
<dbReference type="InterPro" id="IPR001352">
    <property type="entry name" value="RNase_HII/HIII"/>
</dbReference>
<evidence type="ECO:0000256" key="12">
    <source>
        <dbReference type="ARBA" id="ARBA00022801"/>
    </source>
</evidence>
<dbReference type="GO" id="GO:0030145">
    <property type="term" value="F:manganese ion binding"/>
    <property type="evidence" value="ECO:0007669"/>
    <property type="project" value="UniProtKB-UniRule"/>
</dbReference>
<sequence length="186" mass="20668">MKVVGVDEAGRGPLAGPVVAAAVYLENWQTRELLSLGLNDSKKLSPKRREALFEAVLNMGVCWRAQAASPARIDKYNILNATLWAMKRAVVQLPLKPDLVVIDGNMPIGLDLCTEKSIVGADSKVPSVAVASIIAKVLRDRAMVRFSRMFPQYGFERHKGYPTKEHYAVLRELGPCKLHRKSFRLL</sequence>
<comment type="cofactor">
    <cofactor evidence="14 15">
        <name>Mn(2+)</name>
        <dbReference type="ChEBI" id="CHEBI:29035"/>
    </cofactor>
    <cofactor evidence="14 15">
        <name>Mg(2+)</name>
        <dbReference type="ChEBI" id="CHEBI:18420"/>
    </cofactor>
    <text evidence="14 15">Manganese or magnesium. Binds 1 divalent metal ion per monomer in the absence of substrate. May bind a second metal ion after substrate binding.</text>
</comment>
<dbReference type="NCBIfam" id="NF000595">
    <property type="entry name" value="PRK00015.1-3"/>
    <property type="match status" value="1"/>
</dbReference>
<dbReference type="GO" id="GO:0003723">
    <property type="term" value="F:RNA binding"/>
    <property type="evidence" value="ECO:0007669"/>
    <property type="project" value="UniProtKB-UniRule"/>
</dbReference>
<evidence type="ECO:0000256" key="11">
    <source>
        <dbReference type="ARBA" id="ARBA00022759"/>
    </source>
</evidence>
<dbReference type="CDD" id="cd07182">
    <property type="entry name" value="RNase_HII_bacteria_HII_like"/>
    <property type="match status" value="1"/>
</dbReference>
<evidence type="ECO:0000256" key="1">
    <source>
        <dbReference type="ARBA" id="ARBA00000077"/>
    </source>
</evidence>
<dbReference type="SUPFAM" id="SSF53098">
    <property type="entry name" value="Ribonuclease H-like"/>
    <property type="match status" value="1"/>
</dbReference>
<dbReference type="PANTHER" id="PTHR10954">
    <property type="entry name" value="RIBONUCLEASE H2 SUBUNIT A"/>
    <property type="match status" value="1"/>
</dbReference>
<dbReference type="PROSITE" id="PS51975">
    <property type="entry name" value="RNASE_H_2"/>
    <property type="match status" value="1"/>
</dbReference>
<dbReference type="GO" id="GO:0032299">
    <property type="term" value="C:ribonuclease H2 complex"/>
    <property type="evidence" value="ECO:0007669"/>
    <property type="project" value="TreeGrafter"/>
</dbReference>
<comment type="similarity">
    <text evidence="5 14 16">Belongs to the RNase HII family.</text>
</comment>
<evidence type="ECO:0000259" key="17">
    <source>
        <dbReference type="PROSITE" id="PS51975"/>
    </source>
</evidence>
<name>G7V825_THELD</name>
<protein>
    <recommendedName>
        <fullName evidence="7 14">Ribonuclease HII</fullName>
        <shortName evidence="14">RNase HII</shortName>
        <ecNumber evidence="6 14">3.1.26.4</ecNumber>
    </recommendedName>
</protein>
<dbReference type="HOGENOM" id="CLU_036532_3_2_0"/>
<proteinExistence type="inferred from homology"/>
<dbReference type="eggNOG" id="COG0164">
    <property type="taxonomic scope" value="Bacteria"/>
</dbReference>
<dbReference type="InterPro" id="IPR036397">
    <property type="entry name" value="RNaseH_sf"/>
</dbReference>
<dbReference type="EMBL" id="CP003096">
    <property type="protein sequence ID" value="AER66261.1"/>
    <property type="molecule type" value="Genomic_DNA"/>
</dbReference>
<dbReference type="GO" id="GO:0004523">
    <property type="term" value="F:RNA-DNA hybrid ribonuclease activity"/>
    <property type="evidence" value="ECO:0007669"/>
    <property type="project" value="UniProtKB-UniRule"/>
</dbReference>
<dbReference type="GO" id="GO:0005737">
    <property type="term" value="C:cytoplasm"/>
    <property type="evidence" value="ECO:0007669"/>
    <property type="project" value="UniProtKB-SubCell"/>
</dbReference>
<dbReference type="InterPro" id="IPR024567">
    <property type="entry name" value="RNase_HII/HIII_dom"/>
</dbReference>
<evidence type="ECO:0000256" key="2">
    <source>
        <dbReference type="ARBA" id="ARBA00001946"/>
    </source>
</evidence>
<dbReference type="GO" id="GO:0006298">
    <property type="term" value="P:mismatch repair"/>
    <property type="evidence" value="ECO:0007669"/>
    <property type="project" value="TreeGrafter"/>
</dbReference>
<evidence type="ECO:0000256" key="13">
    <source>
        <dbReference type="ARBA" id="ARBA00023211"/>
    </source>
</evidence>
<evidence type="ECO:0000256" key="6">
    <source>
        <dbReference type="ARBA" id="ARBA00012180"/>
    </source>
</evidence>
<dbReference type="InterPro" id="IPR022898">
    <property type="entry name" value="RNase_HII"/>
</dbReference>
<dbReference type="EC" id="3.1.26.4" evidence="6 14"/>
<evidence type="ECO:0000256" key="14">
    <source>
        <dbReference type="HAMAP-Rule" id="MF_00052"/>
    </source>
</evidence>
<evidence type="ECO:0000256" key="4">
    <source>
        <dbReference type="ARBA" id="ARBA00004496"/>
    </source>
</evidence>
<evidence type="ECO:0000256" key="5">
    <source>
        <dbReference type="ARBA" id="ARBA00007383"/>
    </source>
</evidence>
<comment type="cofactor">
    <cofactor evidence="2">
        <name>Mg(2+)</name>
        <dbReference type="ChEBI" id="CHEBI:18420"/>
    </cofactor>
</comment>
<keyword evidence="11 14" id="KW-0255">Endonuclease</keyword>
<keyword evidence="12 14" id="KW-0378">Hydrolase</keyword>
<comment type="function">
    <text evidence="3 14 16">Endonuclease that specifically degrades the RNA of RNA-DNA hybrids.</text>
</comment>
<reference evidence="19" key="1">
    <citation type="submission" date="2011-10" db="EMBL/GenBank/DDBJ databases">
        <title>The complete genome of chromosome of Thermovirga lienii DSM 17291.</title>
        <authorList>
            <consortium name="US DOE Joint Genome Institute (JGI-PGF)"/>
            <person name="Lucas S."/>
            <person name="Copeland A."/>
            <person name="Lapidus A."/>
            <person name="Glavina del Rio T."/>
            <person name="Dalin E."/>
            <person name="Tice H."/>
            <person name="Bruce D."/>
            <person name="Goodwin L."/>
            <person name="Pitluck S."/>
            <person name="Peters L."/>
            <person name="Mikhailova N."/>
            <person name="Saunders E."/>
            <person name="Kyrpides N."/>
            <person name="Mavromatis K."/>
            <person name="Ivanova N."/>
            <person name="Last F.I."/>
            <person name="Brettin T."/>
            <person name="Detter J.C."/>
            <person name="Han C."/>
            <person name="Larimer F."/>
            <person name="Land M."/>
            <person name="Hauser L."/>
            <person name="Markowitz V."/>
            <person name="Cheng J.-F."/>
            <person name="Hugenholtz P."/>
            <person name="Woyke T."/>
            <person name="Wu D."/>
            <person name="Spring S."/>
            <person name="Schroeder M."/>
            <person name="Brambilla E.-M."/>
            <person name="Klenk H.-P."/>
            <person name="Eisen J.A."/>
        </authorList>
    </citation>
    <scope>NUCLEOTIDE SEQUENCE [LARGE SCALE GENOMIC DNA]</scope>
    <source>
        <strain evidence="19">ATCC BAA-1197 / DSM 17291 / Cas60314</strain>
    </source>
</reference>
<evidence type="ECO:0000256" key="16">
    <source>
        <dbReference type="RuleBase" id="RU003515"/>
    </source>
</evidence>
<reference evidence="18 19" key="2">
    <citation type="journal article" date="2012" name="Stand. Genomic Sci.">
        <title>Genome sequence of the moderately thermophilic, amino-acid-degrading and sulfur-reducing bacterium Thermovirga lienii type strain (Cas60314(T)).</title>
        <authorList>
            <person name="Goker M."/>
            <person name="Saunders E."/>
            <person name="Lapidus A."/>
            <person name="Nolan M."/>
            <person name="Lucas S."/>
            <person name="Hammon N."/>
            <person name="Deshpande S."/>
            <person name="Cheng J.F."/>
            <person name="Han C."/>
            <person name="Tapia R."/>
            <person name="Goodwin L.A."/>
            <person name="Pitluck S."/>
            <person name="Liolios K."/>
            <person name="Mavromatis K."/>
            <person name="Pagani I."/>
            <person name="Ivanova N."/>
            <person name="Mikhailova N."/>
            <person name="Pati A."/>
            <person name="Chen A."/>
            <person name="Palaniappan K."/>
            <person name="Land M."/>
            <person name="Chang Y.J."/>
            <person name="Jeffries C.D."/>
            <person name="Brambilla E.M."/>
            <person name="Rohde M."/>
            <person name="Spring S."/>
            <person name="Detter J.C."/>
            <person name="Woyke T."/>
            <person name="Bristow J."/>
            <person name="Eisen J.A."/>
            <person name="Markowitz V."/>
            <person name="Hugenholtz P."/>
            <person name="Kyrpides N.C."/>
            <person name="Klenk H.P."/>
        </authorList>
    </citation>
    <scope>NUCLEOTIDE SEQUENCE [LARGE SCALE GENOMIC DNA]</scope>
    <source>
        <strain evidence="19">ATCC BAA-1197 / DSM 17291 / Cas60314</strain>
    </source>
</reference>
<comment type="catalytic activity">
    <reaction evidence="1 14 15 16">
        <text>Endonucleolytic cleavage to 5'-phosphomonoester.</text>
        <dbReference type="EC" id="3.1.26.4"/>
    </reaction>
</comment>
<evidence type="ECO:0000256" key="10">
    <source>
        <dbReference type="ARBA" id="ARBA00022723"/>
    </source>
</evidence>
<gene>
    <name evidence="14" type="primary">rnhB</name>
    <name evidence="18" type="ordered locus">Tlie_0526</name>
</gene>